<proteinExistence type="predicted"/>
<dbReference type="AlphaFoldDB" id="A0A183TFX6"/>
<gene>
    <name evidence="1" type="ORF">SSLN_LOCUS15374</name>
</gene>
<dbReference type="EMBL" id="UYSU01039874">
    <property type="protein sequence ID" value="VDM01760.1"/>
    <property type="molecule type" value="Genomic_DNA"/>
</dbReference>
<protein>
    <submittedName>
        <fullName evidence="3">Transposase</fullName>
    </submittedName>
</protein>
<evidence type="ECO:0000313" key="1">
    <source>
        <dbReference type="EMBL" id="VDM01760.1"/>
    </source>
</evidence>
<dbReference type="Proteomes" id="UP000275846">
    <property type="component" value="Unassembled WGS sequence"/>
</dbReference>
<dbReference type="WBParaSite" id="SSLN_0001595101-mRNA-1">
    <property type="protein sequence ID" value="SSLN_0001595101-mRNA-1"/>
    <property type="gene ID" value="SSLN_0001595101"/>
</dbReference>
<name>A0A183TFX6_SCHSO</name>
<organism evidence="3">
    <name type="scientific">Schistocephalus solidus</name>
    <name type="common">Tapeworm</name>
    <dbReference type="NCBI Taxonomy" id="70667"/>
    <lineage>
        <taxon>Eukaryota</taxon>
        <taxon>Metazoa</taxon>
        <taxon>Spiralia</taxon>
        <taxon>Lophotrochozoa</taxon>
        <taxon>Platyhelminthes</taxon>
        <taxon>Cestoda</taxon>
        <taxon>Eucestoda</taxon>
        <taxon>Diphyllobothriidea</taxon>
        <taxon>Diphyllobothriidae</taxon>
        <taxon>Schistocephalus</taxon>
    </lineage>
</organism>
<keyword evidence="2" id="KW-1185">Reference proteome</keyword>
<evidence type="ECO:0000313" key="2">
    <source>
        <dbReference type="Proteomes" id="UP000275846"/>
    </source>
</evidence>
<sequence>MDNFLIISKTRLCLRPRRRPQGKRPQDKLNTVLLNASAHHHHFSTELANRLANLPVADEEASVDNRWCQLRGTVKSTALDVLGRAHHQHQDWFNENDAAINTLLAEKKRLHKAYVKCPTAANKIALYKSHHLIQQRLRGVQNA</sequence>
<dbReference type="OrthoDB" id="6309383at2759"/>
<reference evidence="3" key="1">
    <citation type="submission" date="2016-06" db="UniProtKB">
        <authorList>
            <consortium name="WormBaseParasite"/>
        </authorList>
    </citation>
    <scope>IDENTIFICATION</scope>
</reference>
<reference evidence="1 2" key="2">
    <citation type="submission" date="2018-11" db="EMBL/GenBank/DDBJ databases">
        <authorList>
            <consortium name="Pathogen Informatics"/>
        </authorList>
    </citation>
    <scope>NUCLEOTIDE SEQUENCE [LARGE SCALE GENOMIC DNA]</scope>
    <source>
        <strain evidence="1 2">NST_G2</strain>
    </source>
</reference>
<accession>A0A183TFX6</accession>
<evidence type="ECO:0000313" key="3">
    <source>
        <dbReference type="WBParaSite" id="SSLN_0001595101-mRNA-1"/>
    </source>
</evidence>